<evidence type="ECO:0000256" key="3">
    <source>
        <dbReference type="ARBA" id="ARBA00022737"/>
    </source>
</evidence>
<keyword evidence="6" id="KW-0539">Nucleus</keyword>
<feature type="compositionally biased region" description="Pro residues" evidence="8">
    <location>
        <begin position="695"/>
        <end position="717"/>
    </location>
</feature>
<keyword evidence="4 7" id="KW-0863">Zinc-finger</keyword>
<feature type="region of interest" description="Disordered" evidence="8">
    <location>
        <begin position="271"/>
        <end position="406"/>
    </location>
</feature>
<feature type="compositionally biased region" description="Low complexity" evidence="8">
    <location>
        <begin position="179"/>
        <end position="191"/>
    </location>
</feature>
<feature type="compositionally biased region" description="Low complexity" evidence="8">
    <location>
        <begin position="898"/>
        <end position="914"/>
    </location>
</feature>
<reference evidence="10 11" key="1">
    <citation type="submission" date="2024-08" db="EMBL/GenBank/DDBJ databases">
        <authorList>
            <person name="Cucini C."/>
            <person name="Frati F."/>
        </authorList>
    </citation>
    <scope>NUCLEOTIDE SEQUENCE [LARGE SCALE GENOMIC DNA]</scope>
</reference>
<dbReference type="PROSITE" id="PS00028">
    <property type="entry name" value="ZINC_FINGER_C2H2_1"/>
    <property type="match status" value="3"/>
</dbReference>
<feature type="compositionally biased region" description="Pro residues" evidence="8">
    <location>
        <begin position="445"/>
        <end position="468"/>
    </location>
</feature>
<feature type="domain" description="C2H2-type" evidence="9">
    <location>
        <begin position="1266"/>
        <end position="1293"/>
    </location>
</feature>
<feature type="region of interest" description="Disordered" evidence="8">
    <location>
        <begin position="157"/>
        <end position="194"/>
    </location>
</feature>
<feature type="compositionally biased region" description="Acidic residues" evidence="8">
    <location>
        <begin position="280"/>
        <end position="290"/>
    </location>
</feature>
<evidence type="ECO:0000313" key="11">
    <source>
        <dbReference type="Proteomes" id="UP001642540"/>
    </source>
</evidence>
<feature type="domain" description="C2H2-type" evidence="9">
    <location>
        <begin position="1374"/>
        <end position="1401"/>
    </location>
</feature>
<feature type="region of interest" description="Disordered" evidence="8">
    <location>
        <begin position="207"/>
        <end position="259"/>
    </location>
</feature>
<feature type="region of interest" description="Disordered" evidence="8">
    <location>
        <begin position="744"/>
        <end position="953"/>
    </location>
</feature>
<feature type="region of interest" description="Disordered" evidence="8">
    <location>
        <begin position="1078"/>
        <end position="1097"/>
    </location>
</feature>
<name>A0ABP1PLW0_9HEXA</name>
<dbReference type="InterPro" id="IPR050888">
    <property type="entry name" value="ZnF_C2H2-type_TF"/>
</dbReference>
<feature type="domain" description="C2H2-type" evidence="9">
    <location>
        <begin position="967"/>
        <end position="989"/>
    </location>
</feature>
<gene>
    <name evidence="10" type="ORF">ODALV1_LOCUS514</name>
</gene>
<evidence type="ECO:0000256" key="1">
    <source>
        <dbReference type="ARBA" id="ARBA00004123"/>
    </source>
</evidence>
<dbReference type="EMBL" id="CAXLJM020000002">
    <property type="protein sequence ID" value="CAL8068891.1"/>
    <property type="molecule type" value="Genomic_DNA"/>
</dbReference>
<keyword evidence="11" id="KW-1185">Reference proteome</keyword>
<keyword evidence="2" id="KW-0479">Metal-binding</keyword>
<dbReference type="PANTHER" id="PTHR24406">
    <property type="entry name" value="TRANSCRIPTIONAL REPRESSOR CTCFL-RELATED"/>
    <property type="match status" value="1"/>
</dbReference>
<feature type="compositionally biased region" description="Acidic residues" evidence="8">
    <location>
        <begin position="161"/>
        <end position="178"/>
    </location>
</feature>
<feature type="compositionally biased region" description="Polar residues" evidence="8">
    <location>
        <begin position="848"/>
        <end position="860"/>
    </location>
</feature>
<feature type="region of interest" description="Disordered" evidence="8">
    <location>
        <begin position="1312"/>
        <end position="1339"/>
    </location>
</feature>
<dbReference type="Proteomes" id="UP001642540">
    <property type="component" value="Unassembled WGS sequence"/>
</dbReference>
<feature type="region of interest" description="Disordered" evidence="8">
    <location>
        <begin position="1217"/>
        <end position="1264"/>
    </location>
</feature>
<sequence>MANCLFCAEWVRPSFTLDEDGVLTQVKGGSCPTDDHSYTSPSGGGIPLEFEENEVDTPVHAKLKAFFILKAILKIPNEVVEELMMKFSGHLETWVNVCAPCGKLVEQYYQYLQFFSKLMRGCYWIEEDVKGKIKESVRQGKTGGGQVWERIREEVLKHENEAEEEGEEVQGENDEDENVPAPASPEQPQQPTSVWDQLAEDDEIDPGTFELFSPAQEDQQTESPNNVSRLKEEVESDEDDDEDDEGEGTPQNLTERTKKAVIFAENISVIPSAKSYIREEENESGDDEFDLDVKPAEVINLSSDEDDSDEESEPEKDSPSPPANETQEGNHPNCANEVNEGEPSISVKVEEDISALEPQGINEESPHPSTSNENQEDQESQRSSPDPEAAEENSESTPVNDSVLCEMLHFRENDDFQHFLNLPNDDSDSESERRSLIIDEDEPIEPPPFPNNPSPPLLPPSEPYPDFPPINGGEGAYLIPDGNGEDRNDLPIIHLKHPPPLNGDGDEDEVPTYILFTAPPDFGNNSRSTSPVQLMVRLAPGETHPLLESLPVAPPGAYTIIQEIPDFFPPPEEMPRPPPPPQVMSPLPEVTPRHPLAEAMSFSEVVPRLPPVEEVSPPPPHNVEVRPPVEAVPASSPAEVSPPTEAVPPRPLAVEAVSAAPSPPAEVIPPPQPVEVIPTPYLPLSFHFPLRRPEPPTVSPPPSPPPPKPQQIPPTPPNGVSNNNCNLDLLAYVTLESARMRSLQVNTSEPTVPDINGTDNHDEGQEKTCSSTPSLPPTTPLSISISSDEETLDSPRNTSPKLRKKRKRSSQEVSPPAIKRSNTITSNSSPPTPTMPSPDEASPPGILQNRNSRGSINTLSPDIAPDSKNSNGLPMKTHDQPNPQPANQSEPAFEDPPSSSTATSTSACANSASTPVILSGRKKPRKTNPAFVQEGRPPPPPPPSEPKESHSSEWTFFRKPGSTALGFKCRHCPASFKNGGTIQNHGKLHLPCAKVKICTVKGCGWYVYPSQMSSHLKRQHPNLSLRCDKCHAICVSVGGWNEHEKLHESGKGVVCDQCGWLVRRMELGSHERRWHPEEYETHNENHGSSSSSSTVSVELDSDLNQLDGDDYQDPLSSSDEGPPHLEPEVDPYPNPDQNQSASETPSNFEENTLPHPSTSSRIPAGRYRNRFCRRCPFSTWRDGLLEKHVLLHKPGVDTVRCKFCKVVVERQKINYHLGQQHRRNRRPDSSDGIEKEKGVKSSVKTVDKSQIPSTSRSHSDKIENSVNCPECKASFPGLESYQEHAKTHGGGEREACQLCGWMVKDLRRHYTIYHPPPPPPPQENGGGEEEAEDHHDSDTVSVVSYNRLNLAQKRNLDNSNPLYISFTSDSTKFYKCRQCGVRMRRLALLKSHLKKHDEDVAKVFAKPVNGRRMKMKGKKGKK</sequence>
<dbReference type="PROSITE" id="PS50157">
    <property type="entry name" value="ZINC_FINGER_C2H2_2"/>
    <property type="match status" value="3"/>
</dbReference>
<dbReference type="PRINTS" id="PR01217">
    <property type="entry name" value="PRICHEXTENSN"/>
</dbReference>
<evidence type="ECO:0000256" key="4">
    <source>
        <dbReference type="ARBA" id="ARBA00022771"/>
    </source>
</evidence>
<dbReference type="InterPro" id="IPR013087">
    <property type="entry name" value="Znf_C2H2_type"/>
</dbReference>
<evidence type="ECO:0000256" key="6">
    <source>
        <dbReference type="ARBA" id="ARBA00023242"/>
    </source>
</evidence>
<organism evidence="10 11">
    <name type="scientific">Orchesella dallaii</name>
    <dbReference type="NCBI Taxonomy" id="48710"/>
    <lineage>
        <taxon>Eukaryota</taxon>
        <taxon>Metazoa</taxon>
        <taxon>Ecdysozoa</taxon>
        <taxon>Arthropoda</taxon>
        <taxon>Hexapoda</taxon>
        <taxon>Collembola</taxon>
        <taxon>Entomobryomorpha</taxon>
        <taxon>Entomobryoidea</taxon>
        <taxon>Orchesellidae</taxon>
        <taxon>Orchesellinae</taxon>
        <taxon>Orchesella</taxon>
    </lineage>
</organism>
<dbReference type="Gene3D" id="3.30.160.60">
    <property type="entry name" value="Classic Zinc Finger"/>
    <property type="match status" value="2"/>
</dbReference>
<evidence type="ECO:0000313" key="10">
    <source>
        <dbReference type="EMBL" id="CAL8068891.1"/>
    </source>
</evidence>
<feature type="region of interest" description="Disordered" evidence="8">
    <location>
        <begin position="418"/>
        <end position="510"/>
    </location>
</feature>
<feature type="compositionally biased region" description="Polar residues" evidence="8">
    <location>
        <begin position="216"/>
        <end position="228"/>
    </location>
</feature>
<evidence type="ECO:0000256" key="5">
    <source>
        <dbReference type="ARBA" id="ARBA00022833"/>
    </source>
</evidence>
<evidence type="ECO:0000256" key="7">
    <source>
        <dbReference type="PROSITE-ProRule" id="PRU00042"/>
    </source>
</evidence>
<accession>A0ABP1PLW0</accession>
<keyword evidence="5" id="KW-0862">Zinc</keyword>
<evidence type="ECO:0000259" key="9">
    <source>
        <dbReference type="PROSITE" id="PS50157"/>
    </source>
</evidence>
<feature type="region of interest" description="Disordered" evidence="8">
    <location>
        <begin position="1104"/>
        <end position="1163"/>
    </location>
</feature>
<evidence type="ECO:0000256" key="8">
    <source>
        <dbReference type="SAM" id="MobiDB-lite"/>
    </source>
</evidence>
<feature type="compositionally biased region" description="Basic and acidic residues" evidence="8">
    <location>
        <begin position="1226"/>
        <end position="1239"/>
    </location>
</feature>
<feature type="compositionally biased region" description="Low complexity" evidence="8">
    <location>
        <begin position="1086"/>
        <end position="1097"/>
    </location>
</feature>
<dbReference type="SMART" id="SM00355">
    <property type="entry name" value="ZnF_C2H2"/>
    <property type="match status" value="8"/>
</dbReference>
<feature type="compositionally biased region" description="Acidic residues" evidence="8">
    <location>
        <begin position="234"/>
        <end position="247"/>
    </location>
</feature>
<comment type="subcellular location">
    <subcellularLocation>
        <location evidence="1">Nucleus</location>
    </subcellularLocation>
</comment>
<proteinExistence type="predicted"/>
<feature type="compositionally biased region" description="Polar residues" evidence="8">
    <location>
        <begin position="1242"/>
        <end position="1256"/>
    </location>
</feature>
<comment type="caution">
    <text evidence="10">The sequence shown here is derived from an EMBL/GenBank/DDBJ whole genome shotgun (WGS) entry which is preliminary data.</text>
</comment>
<feature type="region of interest" description="Disordered" evidence="8">
    <location>
        <begin position="687"/>
        <end position="723"/>
    </location>
</feature>
<feature type="compositionally biased region" description="Acidic residues" evidence="8">
    <location>
        <begin position="303"/>
        <end position="314"/>
    </location>
</feature>
<protein>
    <recommendedName>
        <fullName evidence="9">C2H2-type domain-containing protein</fullName>
    </recommendedName>
</protein>
<keyword evidence="3" id="KW-0677">Repeat</keyword>
<feature type="compositionally biased region" description="Polar residues" evidence="8">
    <location>
        <begin position="1135"/>
        <end position="1161"/>
    </location>
</feature>
<evidence type="ECO:0000256" key="2">
    <source>
        <dbReference type="ARBA" id="ARBA00022723"/>
    </source>
</evidence>